<feature type="transmembrane region" description="Helical" evidence="2">
    <location>
        <begin position="12"/>
        <end position="34"/>
    </location>
</feature>
<keyword evidence="2" id="KW-0472">Membrane</keyword>
<name>A0A180GXI3_PUCT1</name>
<accession>A0A180GXI3</accession>
<dbReference type="VEuPathDB" id="FungiDB:PTTG_26298"/>
<evidence type="ECO:0000256" key="1">
    <source>
        <dbReference type="SAM" id="MobiDB-lite"/>
    </source>
</evidence>
<evidence type="ECO:0000256" key="2">
    <source>
        <dbReference type="SAM" id="Phobius"/>
    </source>
</evidence>
<dbReference type="EnsemblFungi" id="PTTG_26298-t43_1">
    <property type="protein sequence ID" value="PTTG_26298-t43_1-p1"/>
    <property type="gene ID" value="PTTG_26298"/>
</dbReference>
<feature type="region of interest" description="Disordered" evidence="1">
    <location>
        <begin position="61"/>
        <end position="81"/>
    </location>
</feature>
<evidence type="ECO:0000313" key="3">
    <source>
        <dbReference type="EMBL" id="OAV96703.1"/>
    </source>
</evidence>
<dbReference type="AlphaFoldDB" id="A0A180GXI3"/>
<sequence length="336" mass="36412">MREHSEAALSNSTLIGIIVGSFALLLVGIITAVLHTQSKHTGPGNRQSETPMGAFASKIGWLSKPQDPTTDRSMNSSPSAYPGELDFVSHSVYHLPDIPRFSTPSSISHAVTQAFRSSQMAPAPRPEHRPKQSVTIPQRPRWSRWFGRQPTEESSFSINSSFSARESPLTNVEPIDHGRHGRISLSSFPDPPLQYSNANVYTSHLTSASQPTTPSEIHMHGGGNPRSPGPNSGVILSGTNSAPESPQIARPSSTYAQAFPRLPTSPTGQSAEYYEEVMSPGSRARVVSNSTSRQHRSMHAEISVLQLENQSLAQPSATCSSKFRASRQPCINPIVE</sequence>
<reference evidence="4 5" key="3">
    <citation type="journal article" date="2017" name="G3 (Bethesda)">
        <title>Comparative analysis highlights variable genome content of wheat rusts and divergence of the mating loci.</title>
        <authorList>
            <person name="Cuomo C.A."/>
            <person name="Bakkeren G."/>
            <person name="Khalil H.B."/>
            <person name="Panwar V."/>
            <person name="Joly D."/>
            <person name="Linning R."/>
            <person name="Sakthikumar S."/>
            <person name="Song X."/>
            <person name="Adiconis X."/>
            <person name="Fan L."/>
            <person name="Goldberg J.M."/>
            <person name="Levin J.Z."/>
            <person name="Young S."/>
            <person name="Zeng Q."/>
            <person name="Anikster Y."/>
            <person name="Bruce M."/>
            <person name="Wang M."/>
            <person name="Yin C."/>
            <person name="McCallum B."/>
            <person name="Szabo L.J."/>
            <person name="Hulbert S."/>
            <person name="Chen X."/>
            <person name="Fellers J.P."/>
        </authorList>
    </citation>
    <scope>NUCLEOTIDE SEQUENCE</scope>
    <source>
        <strain evidence="4">isolate 1-1 / race 1 (BBBD)</strain>
        <strain evidence="5">Isolate 1-1 / race 1 (BBBD)</strain>
    </source>
</reference>
<gene>
    <name evidence="3" type="ORF">PTTG_26298</name>
</gene>
<evidence type="ECO:0000313" key="4">
    <source>
        <dbReference type="EnsemblFungi" id="PTTG_26298-t43_1-p1"/>
    </source>
</evidence>
<feature type="compositionally biased region" description="Low complexity" evidence="1">
    <location>
        <begin position="152"/>
        <end position="167"/>
    </location>
</feature>
<feature type="region of interest" description="Disordered" evidence="1">
    <location>
        <begin position="114"/>
        <end position="189"/>
    </location>
</feature>
<evidence type="ECO:0000313" key="5">
    <source>
        <dbReference type="Proteomes" id="UP000005240"/>
    </source>
</evidence>
<protein>
    <submittedName>
        <fullName evidence="3 4">Uncharacterized protein</fullName>
    </submittedName>
</protein>
<organism evidence="3">
    <name type="scientific">Puccinia triticina (isolate 1-1 / race 1 (BBBD))</name>
    <name type="common">Brown leaf rust fungus</name>
    <dbReference type="NCBI Taxonomy" id="630390"/>
    <lineage>
        <taxon>Eukaryota</taxon>
        <taxon>Fungi</taxon>
        <taxon>Dikarya</taxon>
        <taxon>Basidiomycota</taxon>
        <taxon>Pucciniomycotina</taxon>
        <taxon>Pucciniomycetes</taxon>
        <taxon>Pucciniales</taxon>
        <taxon>Pucciniaceae</taxon>
        <taxon>Puccinia</taxon>
    </lineage>
</organism>
<feature type="compositionally biased region" description="Polar residues" evidence="1">
    <location>
        <begin position="204"/>
        <end position="215"/>
    </location>
</feature>
<dbReference type="OrthoDB" id="2507672at2759"/>
<dbReference type="Proteomes" id="UP000005240">
    <property type="component" value="Unassembled WGS sequence"/>
</dbReference>
<feature type="compositionally biased region" description="Polar residues" evidence="1">
    <location>
        <begin position="237"/>
        <end position="256"/>
    </location>
</feature>
<proteinExistence type="predicted"/>
<feature type="compositionally biased region" description="Polar residues" evidence="1">
    <location>
        <begin position="66"/>
        <end position="79"/>
    </location>
</feature>
<dbReference type="EMBL" id="ADAS02000018">
    <property type="protein sequence ID" value="OAV96703.1"/>
    <property type="molecule type" value="Genomic_DNA"/>
</dbReference>
<keyword evidence="2" id="KW-1133">Transmembrane helix</keyword>
<keyword evidence="5" id="KW-1185">Reference proteome</keyword>
<feature type="region of interest" description="Disordered" evidence="1">
    <location>
        <begin position="204"/>
        <end position="268"/>
    </location>
</feature>
<reference evidence="4" key="4">
    <citation type="submission" date="2025-05" db="UniProtKB">
        <authorList>
            <consortium name="EnsemblFungi"/>
        </authorList>
    </citation>
    <scope>IDENTIFICATION</scope>
    <source>
        <strain evidence="4">isolate 1-1 / race 1 (BBBD)</strain>
    </source>
</reference>
<reference evidence="3" key="2">
    <citation type="submission" date="2016-05" db="EMBL/GenBank/DDBJ databases">
        <title>Comparative analysis highlights variable genome content of wheat rusts and divergence of the mating loci.</title>
        <authorList>
            <person name="Cuomo C.A."/>
            <person name="Bakkeren G."/>
            <person name="Szabo L."/>
            <person name="Khalil H."/>
            <person name="Joly D."/>
            <person name="Goldberg J."/>
            <person name="Young S."/>
            <person name="Zeng Q."/>
            <person name="Fellers J."/>
        </authorList>
    </citation>
    <scope>NUCLEOTIDE SEQUENCE [LARGE SCALE GENOMIC DNA]</scope>
    <source>
        <strain evidence="3">1-1 BBBD Race 1</strain>
    </source>
</reference>
<keyword evidence="2" id="KW-0812">Transmembrane</keyword>
<reference evidence="3" key="1">
    <citation type="submission" date="2009-11" db="EMBL/GenBank/DDBJ databases">
        <authorList>
            <consortium name="The Broad Institute Genome Sequencing Platform"/>
            <person name="Ward D."/>
            <person name="Feldgarden M."/>
            <person name="Earl A."/>
            <person name="Young S.K."/>
            <person name="Zeng Q."/>
            <person name="Koehrsen M."/>
            <person name="Alvarado L."/>
            <person name="Berlin A."/>
            <person name="Bochicchio J."/>
            <person name="Borenstein D."/>
            <person name="Chapman S.B."/>
            <person name="Chen Z."/>
            <person name="Engels R."/>
            <person name="Freedman E."/>
            <person name="Gellesch M."/>
            <person name="Goldberg J."/>
            <person name="Griggs A."/>
            <person name="Gujja S."/>
            <person name="Heilman E."/>
            <person name="Heiman D."/>
            <person name="Hepburn T."/>
            <person name="Howarth C."/>
            <person name="Jen D."/>
            <person name="Larson L."/>
            <person name="Lewis B."/>
            <person name="Mehta T."/>
            <person name="Park D."/>
            <person name="Pearson M."/>
            <person name="Roberts A."/>
            <person name="Saif S."/>
            <person name="Shea T."/>
            <person name="Shenoy N."/>
            <person name="Sisk P."/>
            <person name="Stolte C."/>
            <person name="Sykes S."/>
            <person name="Thomson T."/>
            <person name="Walk T."/>
            <person name="White J."/>
            <person name="Yandava C."/>
            <person name="Izard J."/>
            <person name="Baranova O.V."/>
            <person name="Blanton J.M."/>
            <person name="Tanner A.C."/>
            <person name="Dewhirst F.E."/>
            <person name="Haas B."/>
            <person name="Nusbaum C."/>
            <person name="Birren B."/>
        </authorList>
    </citation>
    <scope>NUCLEOTIDE SEQUENCE [LARGE SCALE GENOMIC DNA]</scope>
    <source>
        <strain evidence="3">1-1 BBBD Race 1</strain>
    </source>
</reference>